<proteinExistence type="predicted"/>
<evidence type="ECO:0000313" key="1">
    <source>
        <dbReference type="EMBL" id="KAL3089067.1"/>
    </source>
</evidence>
<organism evidence="1 2">
    <name type="scientific">Heterodera schachtii</name>
    <name type="common">Sugarbeet cyst nematode worm</name>
    <name type="synonym">Tylenchus schachtii</name>
    <dbReference type="NCBI Taxonomy" id="97005"/>
    <lineage>
        <taxon>Eukaryota</taxon>
        <taxon>Metazoa</taxon>
        <taxon>Ecdysozoa</taxon>
        <taxon>Nematoda</taxon>
        <taxon>Chromadorea</taxon>
        <taxon>Rhabditida</taxon>
        <taxon>Tylenchina</taxon>
        <taxon>Tylenchomorpha</taxon>
        <taxon>Tylenchoidea</taxon>
        <taxon>Heteroderidae</taxon>
        <taxon>Heteroderinae</taxon>
        <taxon>Heterodera</taxon>
    </lineage>
</organism>
<dbReference type="Proteomes" id="UP001620645">
    <property type="component" value="Unassembled WGS sequence"/>
</dbReference>
<name>A0ABD2JER2_HETSC</name>
<gene>
    <name evidence="1" type="ORF">niasHS_008551</name>
</gene>
<dbReference type="AlphaFoldDB" id="A0ABD2JER2"/>
<protein>
    <submittedName>
        <fullName evidence="1">Uncharacterized protein</fullName>
    </submittedName>
</protein>
<reference evidence="1 2" key="1">
    <citation type="submission" date="2024-10" db="EMBL/GenBank/DDBJ databases">
        <authorList>
            <person name="Kim D."/>
        </authorList>
    </citation>
    <scope>NUCLEOTIDE SEQUENCE [LARGE SCALE GENOMIC DNA]</scope>
    <source>
        <strain evidence="1">Taebaek</strain>
    </source>
</reference>
<comment type="caution">
    <text evidence="1">The sequence shown here is derived from an EMBL/GenBank/DDBJ whole genome shotgun (WGS) entry which is preliminary data.</text>
</comment>
<accession>A0ABD2JER2</accession>
<dbReference type="EMBL" id="JBICCN010000147">
    <property type="protein sequence ID" value="KAL3089067.1"/>
    <property type="molecule type" value="Genomic_DNA"/>
</dbReference>
<keyword evidence="2" id="KW-1185">Reference proteome</keyword>
<evidence type="ECO:0000313" key="2">
    <source>
        <dbReference type="Proteomes" id="UP001620645"/>
    </source>
</evidence>
<sequence>MALLCAAEPDCIVPIGSTVFCVYIYPIGPNVTCHRQDMSVLGTVRYNMEYRKQIEDPSFVGQLSPAHPRSANRPLQSAGVSGFFRFYRRIPFNGTKDEWLHKVRCSRC</sequence>